<gene>
    <name evidence="1" type="primary">wzzE_1</name>
    <name evidence="1" type="ORF">NCTC10638_00578</name>
</gene>
<proteinExistence type="predicted"/>
<name>A0A378N0G8_MANHA</name>
<dbReference type="STRING" id="75985.WC39_01255"/>
<dbReference type="AlphaFoldDB" id="A0A378N0G8"/>
<dbReference type="KEGG" id="mhay:VK67_01260"/>
<dbReference type="Gene3D" id="3.30.1890.10">
    <property type="entry name" value="FepE-like"/>
    <property type="match status" value="1"/>
</dbReference>
<dbReference type="RefSeq" id="WP_006248465.1">
    <property type="nucleotide sequence ID" value="NZ_CP011098.1"/>
</dbReference>
<organism evidence="1 2">
    <name type="scientific">Mannheimia haemolytica</name>
    <name type="common">Pasteurella haemolytica</name>
    <dbReference type="NCBI Taxonomy" id="75985"/>
    <lineage>
        <taxon>Bacteria</taxon>
        <taxon>Pseudomonadati</taxon>
        <taxon>Pseudomonadota</taxon>
        <taxon>Gammaproteobacteria</taxon>
        <taxon>Pasteurellales</taxon>
        <taxon>Pasteurellaceae</taxon>
        <taxon>Mannheimia</taxon>
    </lineage>
</organism>
<reference evidence="1 2" key="1">
    <citation type="submission" date="2018-06" db="EMBL/GenBank/DDBJ databases">
        <authorList>
            <consortium name="Pathogen Informatics"/>
            <person name="Doyle S."/>
        </authorList>
    </citation>
    <scope>NUCLEOTIDE SEQUENCE [LARGE SCALE GENOMIC DNA]</scope>
    <source>
        <strain evidence="1 2">NCTC10638</strain>
    </source>
</reference>
<dbReference type="KEGG" id="mhaq:WC39_01255"/>
<protein>
    <submittedName>
        <fullName evidence="1">Lipopolysaccharide biosynthesis protein wzzE</fullName>
    </submittedName>
</protein>
<accession>A0A378N0G8</accession>
<evidence type="ECO:0000313" key="1">
    <source>
        <dbReference type="EMBL" id="STY59408.1"/>
    </source>
</evidence>
<dbReference type="SUPFAM" id="SSF160355">
    <property type="entry name" value="Bacterial polysaccharide co-polymerase-like"/>
    <property type="match status" value="1"/>
</dbReference>
<sequence length="270" mass="29923">MKTLFYRLLVLILFAAIGAGAGYGLSYTQPEKWKVTAQFEQPTIPDLGNYYSLLSTYHFLNSNSQEANSQTAQQQASEQVYAEFKRNLTSADLLQAYLLQTEAVKLKAQVAKKSPAVVAAELVEQFRFEKDMATSADNVSLIAENAEEAQKLLADFIPLVNTQARDKLNADLIAKWKVLFQQIKTASELNINGKQGSQDWAAKLQMMRSVQPLDNQLTAYRLVKSPSVPLKSESPDPPILADDWGIKWLTAGLYAQFCGESESSTCGTLI</sequence>
<dbReference type="EMBL" id="UGPN01000002">
    <property type="protein sequence ID" value="STY59408.1"/>
    <property type="molecule type" value="Genomic_DNA"/>
</dbReference>
<evidence type="ECO:0000313" key="2">
    <source>
        <dbReference type="Proteomes" id="UP000254802"/>
    </source>
</evidence>
<dbReference type="Proteomes" id="UP000254802">
    <property type="component" value="Unassembled WGS sequence"/>
</dbReference>